<keyword evidence="2" id="KW-0472">Membrane</keyword>
<feature type="compositionally biased region" description="Polar residues" evidence="1">
    <location>
        <begin position="365"/>
        <end position="374"/>
    </location>
</feature>
<feature type="compositionally biased region" description="Basic residues" evidence="1">
    <location>
        <begin position="334"/>
        <end position="355"/>
    </location>
</feature>
<feature type="compositionally biased region" description="Low complexity" evidence="1">
    <location>
        <begin position="1029"/>
        <end position="1042"/>
    </location>
</feature>
<dbReference type="InterPro" id="IPR018712">
    <property type="entry name" value="Tle1-like_cat"/>
</dbReference>
<dbReference type="STRING" id="77044.A0A1W2THQ4"/>
<dbReference type="Proteomes" id="UP000054516">
    <property type="component" value="Unassembled WGS sequence"/>
</dbReference>
<keyword evidence="6" id="KW-1185">Reference proteome</keyword>
<feature type="compositionally biased region" description="Basic and acidic residues" evidence="1">
    <location>
        <begin position="376"/>
        <end position="387"/>
    </location>
</feature>
<dbReference type="SUPFAM" id="SSF52540">
    <property type="entry name" value="P-loop containing nucleoside triphosphate hydrolases"/>
    <property type="match status" value="1"/>
</dbReference>
<feature type="region of interest" description="Disordered" evidence="1">
    <location>
        <begin position="334"/>
        <end position="390"/>
    </location>
</feature>
<dbReference type="PANTHER" id="PTHR33840">
    <property type="match status" value="1"/>
</dbReference>
<gene>
    <name evidence="5" type="ORF">SAMD00023353_0901190</name>
</gene>
<feature type="region of interest" description="Disordered" evidence="1">
    <location>
        <begin position="1005"/>
        <end position="1044"/>
    </location>
</feature>
<dbReference type="OMA" id="AWFIGSH"/>
<dbReference type="PANTHER" id="PTHR33840:SF1">
    <property type="entry name" value="TLE1 PHOSPHOLIPASE DOMAIN-CONTAINING PROTEIN"/>
    <property type="match status" value="1"/>
</dbReference>
<name>A0A1W2THQ4_ROSNE</name>
<feature type="transmembrane region" description="Helical" evidence="2">
    <location>
        <begin position="845"/>
        <end position="874"/>
    </location>
</feature>
<feature type="domain" description="G" evidence="3">
    <location>
        <begin position="535"/>
        <end position="657"/>
    </location>
</feature>
<accession>A0A1W2THQ4</accession>
<dbReference type="GO" id="GO:0005525">
    <property type="term" value="F:GTP binding"/>
    <property type="evidence" value="ECO:0007669"/>
    <property type="project" value="InterPro"/>
</dbReference>
<dbReference type="OrthoDB" id="59699at2759"/>
<organism evidence="5">
    <name type="scientific">Rosellinia necatrix</name>
    <name type="common">White root-rot fungus</name>
    <dbReference type="NCBI Taxonomy" id="77044"/>
    <lineage>
        <taxon>Eukaryota</taxon>
        <taxon>Fungi</taxon>
        <taxon>Dikarya</taxon>
        <taxon>Ascomycota</taxon>
        <taxon>Pezizomycotina</taxon>
        <taxon>Sordariomycetes</taxon>
        <taxon>Xylariomycetidae</taxon>
        <taxon>Xylariales</taxon>
        <taxon>Xylariaceae</taxon>
        <taxon>Rosellinia</taxon>
    </lineage>
</organism>
<dbReference type="Gene3D" id="3.40.50.300">
    <property type="entry name" value="P-loop containing nucleotide triphosphate hydrolases"/>
    <property type="match status" value="1"/>
</dbReference>
<evidence type="ECO:0000313" key="6">
    <source>
        <dbReference type="Proteomes" id="UP000054516"/>
    </source>
</evidence>
<feature type="domain" description="T6SS Phospholipase effector Tle1-like catalytic" evidence="4">
    <location>
        <begin position="7"/>
        <end position="269"/>
    </location>
</feature>
<feature type="region of interest" description="Disordered" evidence="1">
    <location>
        <begin position="1073"/>
        <end position="1103"/>
    </location>
</feature>
<dbReference type="EMBL" id="DF977454">
    <property type="protein sequence ID" value="GAP87641.1"/>
    <property type="molecule type" value="Genomic_DNA"/>
</dbReference>
<keyword evidence="2" id="KW-1133">Transmembrane helix</keyword>
<dbReference type="AlphaFoldDB" id="A0A1W2THQ4"/>
<dbReference type="Pfam" id="PF01926">
    <property type="entry name" value="MMR_HSR1"/>
    <property type="match status" value="1"/>
</dbReference>
<dbReference type="CDD" id="cd00882">
    <property type="entry name" value="Ras_like_GTPase"/>
    <property type="match status" value="1"/>
</dbReference>
<dbReference type="Pfam" id="PF09994">
    <property type="entry name" value="T6SS_Tle1-like_cat"/>
    <property type="match status" value="1"/>
</dbReference>
<proteinExistence type="predicted"/>
<evidence type="ECO:0000256" key="1">
    <source>
        <dbReference type="SAM" id="MobiDB-lite"/>
    </source>
</evidence>
<keyword evidence="2" id="KW-0812">Transmembrane</keyword>
<dbReference type="InterPro" id="IPR006073">
    <property type="entry name" value="GTP-bd"/>
</dbReference>
<evidence type="ECO:0000256" key="2">
    <source>
        <dbReference type="SAM" id="Phobius"/>
    </source>
</evidence>
<evidence type="ECO:0000259" key="3">
    <source>
        <dbReference type="Pfam" id="PF01926"/>
    </source>
</evidence>
<evidence type="ECO:0000259" key="4">
    <source>
        <dbReference type="Pfam" id="PF09994"/>
    </source>
</evidence>
<sequence>MAYNPVKRVVVCVDGTWYDPNGHVVRREGNNSNVYRIYSSVKQGTFVQDNRAVKQVAYYETGVGHDRQPLDNFNESITASQEAYDNQVNRIFAFCCQQLSESTDELWLYGFSRGAYVLRVVADLFHQLTTLQIWDERDYRHKLNLLPPFRDSQHKSQSAQKVFRYIAAKTWANEPVVHFLGLLDSVRVGREPARPQPALLKSTRTVRHALALNETRNSFQPCLFGPLPALSPDLAQRSVIEAWFIGSHADIGGGSQEDGLSLYPLQWMFLESRAHGLLFEPSWDSQSITEEPLGLVFPLVPDQDPSKPQQPMTPWTFQYTNGIEIEMVDIRSSHRHGNLQAGKKKVLQKRYSRKKNQADDGFSPQGHSSSQPAFEQTRKPSWKDRFRLSKKSSKATLSSMASAQSARDADVDSLWAPSLKDEVVEVGPRPHVIQINSGPALLSLFSAPREVFDSRGLIGYLDNTPSGTIVHPSVYFVSDVYDRLGFTGEIHQYGDGLNNFREVNFVKHEVRGSAYMDPWRATLADLGGPELKNCRVLVCGRAGVGKSTLINKVFGSIVTQESSNDHGVHDVDEGFEMDTLPGLIVHDSRGFQSGATEEIELLEKFVRKRASAARSEDRLDAIWFCIDVPSTRVVHEADRKIFDVLDKYARAVPVILVRTMKDRFINEHYGAAREQLEDAGYTGEELDRRARAEAEERFSRVKEDDIRALENKLGLEKDFAPFVYTSKRDKDSIKELVKLTIMMVPDDSARANFVSAQIADIDMKISSSIEESLRLLNFSNWSSVMGSMMFTSVLTTPTISHFLCARIIKSFGLSGSAKVNEIERIARTLLWKNMGTFVSQSFSQLAVLLGLGIGLTVGTIIGGIPALASLPFAFIPPASRLIAKCTCDLVLTLAAAFTRKGKFVTKQDFEESLGQYCAKRAGLGPDGLSSVKSLVHKEIDRLIPIHSVKVYEPLSTAKMRTEFQRIIARHRFTLDEEFTPAYEEEEVEEAAEEVHGLTVWMEQMDRSPTEPNFPSEHGSPNQSPHIAWSEPSSGSPPHSPKSMYGMKSMEQTIYHADPKVHYQPAHVAELPGTTVSHPWEGGMSELPATDGRNPWYPGVSELP</sequence>
<reference evidence="5" key="1">
    <citation type="submission" date="2016-03" db="EMBL/GenBank/DDBJ databases">
        <title>Draft genome sequence of Rosellinia necatrix.</title>
        <authorList>
            <person name="Kanematsu S."/>
        </authorList>
    </citation>
    <scope>NUCLEOTIDE SEQUENCE [LARGE SCALE GENOMIC DNA]</scope>
    <source>
        <strain evidence="5">W97</strain>
    </source>
</reference>
<protein>
    <submittedName>
        <fullName evidence="5">Putative ras GTPase</fullName>
    </submittedName>
</protein>
<dbReference type="InterPro" id="IPR027417">
    <property type="entry name" value="P-loop_NTPase"/>
</dbReference>
<evidence type="ECO:0000313" key="5">
    <source>
        <dbReference type="EMBL" id="GAP87641.1"/>
    </source>
</evidence>